<protein>
    <submittedName>
        <fullName evidence="2">Cytochrome c oxidase assembly factor 1</fullName>
    </submittedName>
</protein>
<dbReference type="PANTHER" id="PTHR28523">
    <property type="entry name" value="CYTOCHROME C OXIDASE ASSEMBLY FACTOR 1"/>
    <property type="match status" value="1"/>
</dbReference>
<dbReference type="Pfam" id="PF08695">
    <property type="entry name" value="Coa1"/>
    <property type="match status" value="1"/>
</dbReference>
<dbReference type="InterPro" id="IPR042432">
    <property type="entry name" value="Coa1_fungi"/>
</dbReference>
<feature type="region of interest" description="Disordered" evidence="1">
    <location>
        <begin position="23"/>
        <end position="79"/>
    </location>
</feature>
<comment type="caution">
    <text evidence="2">The sequence shown here is derived from an EMBL/GenBank/DDBJ whole genome shotgun (WGS) entry which is preliminary data.</text>
</comment>
<sequence length="237" mass="25934">MLSRIVRRRLVASLQGARANAAAANTNCASSSASSSSPTGRVLQRRWMTPAPKPGDGPLMSRRADRELPGGHQNNQPPLATHPPLFLAVVTACSVAIFNYQKSSSPIISSTLYALRTNPTARSLLGDEIYFKHQIPWIGGEMNQMRGRIDISFAVKGTRASGLMRFASYRPSSKSLFETTAWSLETEDGRVVDLLDGEDPFRGLLGDNEVVEVVEEEVVLDKDGKTRGFRQQGGFNR</sequence>
<dbReference type="Proteomes" id="UP001338125">
    <property type="component" value="Unassembled WGS sequence"/>
</dbReference>
<feature type="compositionally biased region" description="Low complexity" evidence="1">
    <location>
        <begin position="23"/>
        <end position="37"/>
    </location>
</feature>
<evidence type="ECO:0000313" key="3">
    <source>
        <dbReference type="Proteomes" id="UP001338125"/>
    </source>
</evidence>
<proteinExistence type="predicted"/>
<dbReference type="PANTHER" id="PTHR28523:SF1">
    <property type="entry name" value="CYTOCHROME C OXIDASE ASSEMBLY FACTOR 1"/>
    <property type="match status" value="1"/>
</dbReference>
<keyword evidence="3" id="KW-1185">Reference proteome</keyword>
<evidence type="ECO:0000313" key="2">
    <source>
        <dbReference type="EMBL" id="KAK5997818.1"/>
    </source>
</evidence>
<reference evidence="2 3" key="1">
    <citation type="submission" date="2024-01" db="EMBL/GenBank/DDBJ databases">
        <title>Complete genome of Cladobotryum mycophilum ATHUM6906.</title>
        <authorList>
            <person name="Christinaki A.C."/>
            <person name="Myridakis A.I."/>
            <person name="Kouvelis V.N."/>
        </authorList>
    </citation>
    <scope>NUCLEOTIDE SEQUENCE [LARGE SCALE GENOMIC DNA]</scope>
    <source>
        <strain evidence="2 3">ATHUM6906</strain>
    </source>
</reference>
<organism evidence="2 3">
    <name type="scientific">Cladobotryum mycophilum</name>
    <dbReference type="NCBI Taxonomy" id="491253"/>
    <lineage>
        <taxon>Eukaryota</taxon>
        <taxon>Fungi</taxon>
        <taxon>Dikarya</taxon>
        <taxon>Ascomycota</taxon>
        <taxon>Pezizomycotina</taxon>
        <taxon>Sordariomycetes</taxon>
        <taxon>Hypocreomycetidae</taxon>
        <taxon>Hypocreales</taxon>
        <taxon>Hypocreaceae</taxon>
        <taxon>Cladobotryum</taxon>
    </lineage>
</organism>
<evidence type="ECO:0000256" key="1">
    <source>
        <dbReference type="SAM" id="MobiDB-lite"/>
    </source>
</evidence>
<accession>A0ABR0T0C3</accession>
<gene>
    <name evidence="2" type="ORF">PT974_00180</name>
</gene>
<name>A0ABR0T0C3_9HYPO</name>
<dbReference type="EMBL" id="JAVFKD010000001">
    <property type="protein sequence ID" value="KAK5997818.1"/>
    <property type="molecule type" value="Genomic_DNA"/>
</dbReference>
<dbReference type="InterPro" id="IPR014807">
    <property type="entry name" value="Coa1"/>
</dbReference>